<dbReference type="PROSITE" id="PS51253">
    <property type="entry name" value="HTH_CENPB"/>
    <property type="match status" value="1"/>
</dbReference>
<evidence type="ECO:0000256" key="3">
    <source>
        <dbReference type="ARBA" id="ARBA00023242"/>
    </source>
</evidence>
<dbReference type="Pfam" id="PF03184">
    <property type="entry name" value="DDE_1"/>
    <property type="match status" value="1"/>
</dbReference>
<comment type="caution">
    <text evidence="5">The sequence shown here is derived from an EMBL/GenBank/DDBJ whole genome shotgun (WGS) entry which is preliminary data.</text>
</comment>
<evidence type="ECO:0000259" key="4">
    <source>
        <dbReference type="PROSITE" id="PS51253"/>
    </source>
</evidence>
<keyword evidence="3" id="KW-0539">Nucleus</keyword>
<dbReference type="EMBL" id="JARBHB010000013">
    <property type="protein sequence ID" value="KAJ8870592.1"/>
    <property type="molecule type" value="Genomic_DNA"/>
</dbReference>
<organism evidence="5 6">
    <name type="scientific">Dryococelus australis</name>
    <dbReference type="NCBI Taxonomy" id="614101"/>
    <lineage>
        <taxon>Eukaryota</taxon>
        <taxon>Metazoa</taxon>
        <taxon>Ecdysozoa</taxon>
        <taxon>Arthropoda</taxon>
        <taxon>Hexapoda</taxon>
        <taxon>Insecta</taxon>
        <taxon>Pterygota</taxon>
        <taxon>Neoptera</taxon>
        <taxon>Polyneoptera</taxon>
        <taxon>Phasmatodea</taxon>
        <taxon>Verophasmatodea</taxon>
        <taxon>Anareolatae</taxon>
        <taxon>Phasmatidae</taxon>
        <taxon>Eurycanthinae</taxon>
        <taxon>Dryococelus</taxon>
    </lineage>
</organism>
<dbReference type="InterPro" id="IPR050863">
    <property type="entry name" value="CenT-Element_Derived"/>
</dbReference>
<sequence>MPKGAKLFSYDYAAMEAALKAVKEGMSILQASKQHGVPYSTLHNKSTGKSPQEKKLGGITFLTKDEENMLVLWANTSLEAGFPVTQEDLLDSVQYLVKELTRGTPFQQGRPGRRWYYRFLRRHPDLALRTPQTLTSHHVAVTPQWIMSWFNKVETHLHEKHLEEILQDPRRMFNGDETTFFLNLKGSAISTVKGSKNVHRRVIKDDQERLTVLIAGNAGGDLCPPLVCFKYEQFPQDIISSMPPDWGLGKSASGWMTGEVFFEYITNIFHTWLVAQNIPLPVILFTDCHTSHLTMHTSKFCKDNGIVLMALPPKTPTPTHGHCSV</sequence>
<dbReference type="Proteomes" id="UP001159363">
    <property type="component" value="Chromosome 12"/>
</dbReference>
<keyword evidence="2" id="KW-0238">DNA-binding</keyword>
<dbReference type="InterPro" id="IPR006600">
    <property type="entry name" value="HTH_CenpB_DNA-bd_dom"/>
</dbReference>
<gene>
    <name evidence="5" type="ORF">PR048_029615</name>
</gene>
<protein>
    <recommendedName>
        <fullName evidence="4">HTH CENPB-type domain-containing protein</fullName>
    </recommendedName>
</protein>
<dbReference type="SMART" id="SM00674">
    <property type="entry name" value="CENPB"/>
    <property type="match status" value="1"/>
</dbReference>
<proteinExistence type="predicted"/>
<evidence type="ECO:0000256" key="1">
    <source>
        <dbReference type="ARBA" id="ARBA00004123"/>
    </source>
</evidence>
<evidence type="ECO:0000256" key="2">
    <source>
        <dbReference type="ARBA" id="ARBA00023125"/>
    </source>
</evidence>
<dbReference type="PANTHER" id="PTHR19303:SF74">
    <property type="entry name" value="POGO TRANSPOSABLE ELEMENT WITH KRAB DOMAIN"/>
    <property type="match status" value="1"/>
</dbReference>
<reference evidence="5 6" key="1">
    <citation type="submission" date="2023-02" db="EMBL/GenBank/DDBJ databases">
        <title>LHISI_Scaffold_Assembly.</title>
        <authorList>
            <person name="Stuart O.P."/>
            <person name="Cleave R."/>
            <person name="Magrath M.J.L."/>
            <person name="Mikheyev A.S."/>
        </authorList>
    </citation>
    <scope>NUCLEOTIDE SEQUENCE [LARGE SCALE GENOMIC DNA]</scope>
    <source>
        <strain evidence="5">Daus_M_001</strain>
        <tissue evidence="5">Leg muscle</tissue>
    </source>
</reference>
<dbReference type="InterPro" id="IPR036397">
    <property type="entry name" value="RNaseH_sf"/>
</dbReference>
<name>A0ABQ9GDU9_9NEOP</name>
<dbReference type="Gene3D" id="3.30.420.10">
    <property type="entry name" value="Ribonuclease H-like superfamily/Ribonuclease H"/>
    <property type="match status" value="1"/>
</dbReference>
<dbReference type="InterPro" id="IPR007889">
    <property type="entry name" value="HTH_Psq"/>
</dbReference>
<evidence type="ECO:0000313" key="5">
    <source>
        <dbReference type="EMBL" id="KAJ8870592.1"/>
    </source>
</evidence>
<dbReference type="InterPro" id="IPR004875">
    <property type="entry name" value="DDE_SF_endonuclease_dom"/>
</dbReference>
<keyword evidence="6" id="KW-1185">Reference proteome</keyword>
<dbReference type="Gene3D" id="1.10.10.60">
    <property type="entry name" value="Homeodomain-like"/>
    <property type="match status" value="1"/>
</dbReference>
<dbReference type="PANTHER" id="PTHR19303">
    <property type="entry name" value="TRANSPOSON"/>
    <property type="match status" value="1"/>
</dbReference>
<evidence type="ECO:0000313" key="6">
    <source>
        <dbReference type="Proteomes" id="UP001159363"/>
    </source>
</evidence>
<feature type="domain" description="HTH CENPB-type" evidence="4">
    <location>
        <begin position="54"/>
        <end position="129"/>
    </location>
</feature>
<dbReference type="InterPro" id="IPR009057">
    <property type="entry name" value="Homeodomain-like_sf"/>
</dbReference>
<comment type="subcellular location">
    <subcellularLocation>
        <location evidence="1">Nucleus</location>
    </subcellularLocation>
</comment>
<dbReference type="Pfam" id="PF03221">
    <property type="entry name" value="HTH_Tnp_Tc5"/>
    <property type="match status" value="1"/>
</dbReference>
<dbReference type="SUPFAM" id="SSF46689">
    <property type="entry name" value="Homeodomain-like"/>
    <property type="match status" value="1"/>
</dbReference>
<dbReference type="Pfam" id="PF05225">
    <property type="entry name" value="HTH_psq"/>
    <property type="match status" value="1"/>
</dbReference>
<accession>A0ABQ9GDU9</accession>